<evidence type="ECO:0000256" key="1">
    <source>
        <dbReference type="SAM" id="Phobius"/>
    </source>
</evidence>
<comment type="caution">
    <text evidence="3">The sequence shown here is derived from an EMBL/GenBank/DDBJ whole genome shotgun (WGS) entry which is preliminary data.</text>
</comment>
<dbReference type="InterPro" id="IPR029787">
    <property type="entry name" value="Nucleotide_cyclase"/>
</dbReference>
<evidence type="ECO:0000259" key="2">
    <source>
        <dbReference type="PROSITE" id="PS50125"/>
    </source>
</evidence>
<dbReference type="EC" id="4.6.1.-" evidence="3"/>
<dbReference type="SUPFAM" id="SSF55073">
    <property type="entry name" value="Nucleotide cyclase"/>
    <property type="match status" value="1"/>
</dbReference>
<reference evidence="3" key="1">
    <citation type="submission" date="2023-07" db="EMBL/GenBank/DDBJ databases">
        <title>The genome sequence of Rhodocytophaga aerolata KACC 12507.</title>
        <authorList>
            <person name="Zhang X."/>
        </authorList>
    </citation>
    <scope>NUCLEOTIDE SEQUENCE</scope>
    <source>
        <strain evidence="3">KACC 12507</strain>
    </source>
</reference>
<accession>A0ABT8RGH7</accession>
<organism evidence="3 4">
    <name type="scientific">Rhodocytophaga aerolata</name>
    <dbReference type="NCBI Taxonomy" id="455078"/>
    <lineage>
        <taxon>Bacteria</taxon>
        <taxon>Pseudomonadati</taxon>
        <taxon>Bacteroidota</taxon>
        <taxon>Cytophagia</taxon>
        <taxon>Cytophagales</taxon>
        <taxon>Rhodocytophagaceae</taxon>
        <taxon>Rhodocytophaga</taxon>
    </lineage>
</organism>
<dbReference type="RefSeq" id="WP_302041604.1">
    <property type="nucleotide sequence ID" value="NZ_JAUKPO010000036.1"/>
</dbReference>
<dbReference type="GO" id="GO:0016829">
    <property type="term" value="F:lyase activity"/>
    <property type="evidence" value="ECO:0007669"/>
    <property type="project" value="UniProtKB-KW"/>
</dbReference>
<protein>
    <submittedName>
        <fullName evidence="3">Adenylate/guanylate cyclase domain-containing protein</fullName>
        <ecNumber evidence="3">4.6.1.-</ecNumber>
    </submittedName>
</protein>
<keyword evidence="4" id="KW-1185">Reference proteome</keyword>
<dbReference type="PANTHER" id="PTHR43081">
    <property type="entry name" value="ADENYLATE CYCLASE, TERMINAL-DIFFERENTIATION SPECIFIC-RELATED"/>
    <property type="match status" value="1"/>
</dbReference>
<dbReference type="CDD" id="cd07302">
    <property type="entry name" value="CHD"/>
    <property type="match status" value="1"/>
</dbReference>
<proteinExistence type="predicted"/>
<feature type="domain" description="Guanylate cyclase" evidence="2">
    <location>
        <begin position="193"/>
        <end position="322"/>
    </location>
</feature>
<dbReference type="PANTHER" id="PTHR43081:SF1">
    <property type="entry name" value="ADENYLATE CYCLASE, TERMINAL-DIFFERENTIATION SPECIFIC"/>
    <property type="match status" value="1"/>
</dbReference>
<keyword evidence="1" id="KW-0472">Membrane</keyword>
<evidence type="ECO:0000313" key="4">
    <source>
        <dbReference type="Proteomes" id="UP001168528"/>
    </source>
</evidence>
<dbReference type="InterPro" id="IPR050697">
    <property type="entry name" value="Adenylyl/Guanylyl_Cyclase_3/4"/>
</dbReference>
<feature type="transmembrane region" description="Helical" evidence="1">
    <location>
        <begin position="99"/>
        <end position="122"/>
    </location>
</feature>
<dbReference type="Gene3D" id="3.30.70.1230">
    <property type="entry name" value="Nucleotide cyclase"/>
    <property type="match status" value="1"/>
</dbReference>
<keyword evidence="1" id="KW-0812">Transmembrane</keyword>
<feature type="transmembrane region" description="Helical" evidence="1">
    <location>
        <begin position="64"/>
        <end position="87"/>
    </location>
</feature>
<keyword evidence="3" id="KW-0456">Lyase</keyword>
<dbReference type="EMBL" id="JAUKPO010000036">
    <property type="protein sequence ID" value="MDO1450806.1"/>
    <property type="molecule type" value="Genomic_DNA"/>
</dbReference>
<dbReference type="Pfam" id="PF00211">
    <property type="entry name" value="Guanylate_cyc"/>
    <property type="match status" value="1"/>
</dbReference>
<evidence type="ECO:0000313" key="3">
    <source>
        <dbReference type="EMBL" id="MDO1450806.1"/>
    </source>
</evidence>
<dbReference type="Proteomes" id="UP001168528">
    <property type="component" value="Unassembled WGS sequence"/>
</dbReference>
<name>A0ABT8RGH7_9BACT</name>
<feature type="transmembrane region" description="Helical" evidence="1">
    <location>
        <begin position="20"/>
        <end position="44"/>
    </location>
</feature>
<dbReference type="PROSITE" id="PS50125">
    <property type="entry name" value="GUANYLATE_CYCLASE_2"/>
    <property type="match status" value="1"/>
</dbReference>
<feature type="transmembrane region" description="Helical" evidence="1">
    <location>
        <begin position="142"/>
        <end position="164"/>
    </location>
</feature>
<gene>
    <name evidence="3" type="ORF">Q0590_31320</name>
</gene>
<keyword evidence="1" id="KW-1133">Transmembrane helix</keyword>
<sequence length="379" mass="43186">MAKNFEYTTLAHRYTARFPLLTYVGTQANFWILANLLLIAIIGLHSRIISQALNIPLTGRFLPMLTMAVLLGIVYGVSLGLLGYYLESTVFRKVSLGKIILFKALGSLGLLTLLLWLLRFVFFDLFILPSLYIPGIRLNEASWMYLFYLLLIYYFFMNLVISFINQVNKKYGPGVLLPLLLGRYRHPKEEERIFMFMDLKSSTATAEKLGHIRYSSFIRDCFADINGVLFAYRAQVYQYVGDEIVVTWPEREGLKNHFCIRFYFACKKQFEARAAHYMATYGFLPEFKAGLHTGKVTAVEIGEIKRDIAYHGDTLNTAARIQSVCNEYNKSLLVSEYLVNKLALHRGMKTEALGMIGLRGKAAKVGIVSVACMEDEVDQ</sequence>
<dbReference type="InterPro" id="IPR001054">
    <property type="entry name" value="A/G_cyclase"/>
</dbReference>